<keyword evidence="2" id="KW-1185">Reference proteome</keyword>
<name>A0A176WP67_MARPO</name>
<dbReference type="Proteomes" id="UP000077202">
    <property type="component" value="Unassembled WGS sequence"/>
</dbReference>
<reference evidence="1" key="1">
    <citation type="submission" date="2016-03" db="EMBL/GenBank/DDBJ databases">
        <title>Mechanisms controlling the formation of the plant cell surface in tip-growing cells are functionally conserved among land plants.</title>
        <authorList>
            <person name="Honkanen S."/>
            <person name="Jones V.A."/>
            <person name="Morieri G."/>
            <person name="Champion C."/>
            <person name="Hetherington A.J."/>
            <person name="Kelly S."/>
            <person name="Saint-Marcoux D."/>
            <person name="Proust H."/>
            <person name="Prescott H."/>
            <person name="Dolan L."/>
        </authorList>
    </citation>
    <scope>NUCLEOTIDE SEQUENCE [LARGE SCALE GENOMIC DNA]</scope>
    <source>
        <tissue evidence="1">Whole gametophyte</tissue>
    </source>
</reference>
<dbReference type="EMBL" id="LVLJ01000462">
    <property type="protein sequence ID" value="OAE34046.1"/>
    <property type="molecule type" value="Genomic_DNA"/>
</dbReference>
<evidence type="ECO:0000313" key="1">
    <source>
        <dbReference type="EMBL" id="OAE34046.1"/>
    </source>
</evidence>
<sequence length="113" mass="12711">MSSVLIVDAWDGWHGKEGSLKTWFMSSREEEEYPRRSISLLLLGHGQSTDIALVPDENEESEERLKGSRVRTGFTKPRSNFAPELQPDWDQDVEACCVLFDGAPGYYPGPHGL</sequence>
<proteinExistence type="predicted"/>
<comment type="caution">
    <text evidence="1">The sequence shown here is derived from an EMBL/GenBank/DDBJ whole genome shotgun (WGS) entry which is preliminary data.</text>
</comment>
<gene>
    <name evidence="1" type="ORF">AXG93_4142s1310</name>
</gene>
<dbReference type="AlphaFoldDB" id="A0A176WP67"/>
<organism evidence="1 2">
    <name type="scientific">Marchantia polymorpha subsp. ruderalis</name>
    <dbReference type="NCBI Taxonomy" id="1480154"/>
    <lineage>
        <taxon>Eukaryota</taxon>
        <taxon>Viridiplantae</taxon>
        <taxon>Streptophyta</taxon>
        <taxon>Embryophyta</taxon>
        <taxon>Marchantiophyta</taxon>
        <taxon>Marchantiopsida</taxon>
        <taxon>Marchantiidae</taxon>
        <taxon>Marchantiales</taxon>
        <taxon>Marchantiaceae</taxon>
        <taxon>Marchantia</taxon>
    </lineage>
</organism>
<protein>
    <submittedName>
        <fullName evidence="1">Uncharacterized protein</fullName>
    </submittedName>
</protein>
<evidence type="ECO:0000313" key="2">
    <source>
        <dbReference type="Proteomes" id="UP000077202"/>
    </source>
</evidence>
<accession>A0A176WP67</accession>